<keyword evidence="2" id="KW-0012">Acyltransferase</keyword>
<comment type="caution">
    <text evidence="4">The sequence shown here is derived from an EMBL/GenBank/DDBJ whole genome shotgun (WGS) entry which is preliminary data.</text>
</comment>
<keyword evidence="1" id="KW-0808">Transferase</keyword>
<dbReference type="Gene3D" id="3.40.630.30">
    <property type="match status" value="1"/>
</dbReference>
<name>D7WD37_9CORY</name>
<dbReference type="eggNOG" id="COG0456">
    <property type="taxonomic scope" value="Bacteria"/>
</dbReference>
<evidence type="ECO:0000259" key="3">
    <source>
        <dbReference type="PROSITE" id="PS51186"/>
    </source>
</evidence>
<evidence type="ECO:0000256" key="1">
    <source>
        <dbReference type="ARBA" id="ARBA00022679"/>
    </source>
</evidence>
<dbReference type="InterPro" id="IPR000182">
    <property type="entry name" value="GNAT_dom"/>
</dbReference>
<dbReference type="InterPro" id="IPR016181">
    <property type="entry name" value="Acyl_CoA_acyltransferase"/>
</dbReference>
<sequence>MIDAVFRPLSDGDRVLLGQATLGNVNWNGDRFTLDQVRETEALAHCLEFDPERGDIGIVAERDGRAVGVAWVFFLPAENPGFGYVDADIPELSLWVHPNARGQGLGRQLLRELLDASSQRAIDAVSLSVEEGNFARQLYLSEGFKDVPGSGVNGVMVRQLRR</sequence>
<dbReference type="EMBL" id="ACLJ02000003">
    <property type="protein sequence ID" value="EFK54068.1"/>
    <property type="molecule type" value="Genomic_DNA"/>
</dbReference>
<keyword evidence="5" id="KW-1185">Reference proteome</keyword>
<proteinExistence type="predicted"/>
<dbReference type="PROSITE" id="PS51186">
    <property type="entry name" value="GNAT"/>
    <property type="match status" value="1"/>
</dbReference>
<evidence type="ECO:0000313" key="4">
    <source>
        <dbReference type="EMBL" id="EFK54068.1"/>
    </source>
</evidence>
<dbReference type="CDD" id="cd04301">
    <property type="entry name" value="NAT_SF"/>
    <property type="match status" value="1"/>
</dbReference>
<dbReference type="OrthoDB" id="4553064at2"/>
<dbReference type="GO" id="GO:0016747">
    <property type="term" value="F:acyltransferase activity, transferring groups other than amino-acyl groups"/>
    <property type="evidence" value="ECO:0007669"/>
    <property type="project" value="InterPro"/>
</dbReference>
<dbReference type="HOGENOM" id="CLU_107134_1_0_11"/>
<dbReference type="Proteomes" id="UP000004208">
    <property type="component" value="Unassembled WGS sequence"/>
</dbReference>
<dbReference type="SUPFAM" id="SSF55729">
    <property type="entry name" value="Acyl-CoA N-acyltransferases (Nat)"/>
    <property type="match status" value="1"/>
</dbReference>
<feature type="domain" description="N-acetyltransferase" evidence="3">
    <location>
        <begin position="4"/>
        <end position="161"/>
    </location>
</feature>
<dbReference type="AlphaFoldDB" id="D7WD37"/>
<dbReference type="PANTHER" id="PTHR43072:SF23">
    <property type="entry name" value="UPF0039 PROTEIN C11D3.02C"/>
    <property type="match status" value="1"/>
</dbReference>
<evidence type="ECO:0000313" key="5">
    <source>
        <dbReference type="Proteomes" id="UP000004208"/>
    </source>
</evidence>
<dbReference type="STRING" id="585529.HMPREF0291_11725"/>
<dbReference type="PANTHER" id="PTHR43072">
    <property type="entry name" value="N-ACETYLTRANSFERASE"/>
    <property type="match status" value="1"/>
</dbReference>
<reference evidence="4" key="1">
    <citation type="submission" date="2010-06" db="EMBL/GenBank/DDBJ databases">
        <authorList>
            <person name="Muzny D."/>
            <person name="Qin X."/>
            <person name="Buhay C."/>
            <person name="Dugan-Rocha S."/>
            <person name="Ding Y."/>
            <person name="Chen G."/>
            <person name="Hawes A."/>
            <person name="Holder M."/>
            <person name="Jhangiani S."/>
            <person name="Johnson A."/>
            <person name="Khan Z."/>
            <person name="Li Z."/>
            <person name="Liu W."/>
            <person name="Liu X."/>
            <person name="Perez L."/>
            <person name="Shen H."/>
            <person name="Wang Q."/>
            <person name="Watt J."/>
            <person name="Xi L."/>
            <person name="Xin Y."/>
            <person name="Zhou J."/>
            <person name="Deng J."/>
            <person name="Jiang H."/>
            <person name="Liu Y."/>
            <person name="Qu J."/>
            <person name="Song X.-Z."/>
            <person name="Zhang L."/>
            <person name="Villasana D."/>
            <person name="Johnson A."/>
            <person name="Liu J."/>
            <person name="Liyanage D."/>
            <person name="Lorensuhewa L."/>
            <person name="Robinson T."/>
            <person name="Song A."/>
            <person name="Song B.-B."/>
            <person name="Dinh H."/>
            <person name="Thornton R."/>
            <person name="Coyle M."/>
            <person name="Francisco L."/>
            <person name="Jackson L."/>
            <person name="Javaid M."/>
            <person name="Korchina V."/>
            <person name="Kovar C."/>
            <person name="Mata R."/>
            <person name="Mathew T."/>
            <person name="Ngo R."/>
            <person name="Nguyen L."/>
            <person name="Nguyen N."/>
            <person name="Okwuonu G."/>
            <person name="Ongeri F."/>
            <person name="Pham C."/>
            <person name="Simmons D."/>
            <person name="Wilczek-Boney K."/>
            <person name="Hale W."/>
            <person name="Jakkamsetti A."/>
            <person name="Pham P."/>
            <person name="Ruth R."/>
            <person name="San Lucas F."/>
            <person name="Warren J."/>
            <person name="Zhang J."/>
            <person name="Zhao Z."/>
            <person name="Zhou C."/>
            <person name="Zhu D."/>
            <person name="Lee S."/>
            <person name="Bess C."/>
            <person name="Blankenburg K."/>
            <person name="Forbes L."/>
            <person name="Fu Q."/>
            <person name="Gubbala S."/>
            <person name="Hirani K."/>
            <person name="Jayaseelan J.C."/>
            <person name="Lara F."/>
            <person name="Munidasa M."/>
            <person name="Palculict T."/>
            <person name="Patil S."/>
            <person name="Pu L.-L."/>
            <person name="Saada N."/>
            <person name="Tang L."/>
            <person name="Weissenberger G."/>
            <person name="Zhu Y."/>
            <person name="Hemphill L."/>
            <person name="Shang Y."/>
            <person name="Youmans B."/>
            <person name="Ayvaz T."/>
            <person name="Ross M."/>
            <person name="Santibanez J."/>
            <person name="Aqrawi P."/>
            <person name="Gross S."/>
            <person name="Joshi V."/>
            <person name="Fowler G."/>
            <person name="Nazareth L."/>
            <person name="Reid J."/>
            <person name="Worley K."/>
            <person name="Petrosino J."/>
            <person name="Highlander S."/>
            <person name="Gibbs R."/>
        </authorList>
    </citation>
    <scope>NUCLEOTIDE SEQUENCE [LARGE SCALE GENOMIC DNA]</scope>
    <source>
        <strain evidence="4">ATCC 33030</strain>
    </source>
</reference>
<protein>
    <submittedName>
        <fullName evidence="4">Acetyltransferase, GNAT family</fullName>
    </submittedName>
</protein>
<organism evidence="4 5">
    <name type="scientific">Corynebacterium genitalium ATCC 33030</name>
    <dbReference type="NCBI Taxonomy" id="585529"/>
    <lineage>
        <taxon>Bacteria</taxon>
        <taxon>Bacillati</taxon>
        <taxon>Actinomycetota</taxon>
        <taxon>Actinomycetes</taxon>
        <taxon>Mycobacteriales</taxon>
        <taxon>Corynebacteriaceae</taxon>
        <taxon>Corynebacterium</taxon>
    </lineage>
</organism>
<accession>D7WD37</accession>
<evidence type="ECO:0000256" key="2">
    <source>
        <dbReference type="ARBA" id="ARBA00023315"/>
    </source>
</evidence>
<dbReference type="Pfam" id="PF00583">
    <property type="entry name" value="Acetyltransf_1"/>
    <property type="match status" value="1"/>
</dbReference>
<gene>
    <name evidence="4" type="ORF">HMPREF0291_11725</name>
</gene>
<dbReference type="RefSeq" id="WP_005290334.1">
    <property type="nucleotide sequence ID" value="NZ_CM000961.1"/>
</dbReference>